<protein>
    <recommendedName>
        <fullName evidence="1">Cyclic nucleotide-binding domain-containing protein</fullName>
    </recommendedName>
</protein>
<dbReference type="InterPro" id="IPR000595">
    <property type="entry name" value="cNMP-bd_dom"/>
</dbReference>
<organism evidence="2 4">
    <name type="scientific">Allacma fusca</name>
    <dbReference type="NCBI Taxonomy" id="39272"/>
    <lineage>
        <taxon>Eukaryota</taxon>
        <taxon>Metazoa</taxon>
        <taxon>Ecdysozoa</taxon>
        <taxon>Arthropoda</taxon>
        <taxon>Hexapoda</taxon>
        <taxon>Collembola</taxon>
        <taxon>Symphypleona</taxon>
        <taxon>Sminthuridae</taxon>
        <taxon>Allacma</taxon>
    </lineage>
</organism>
<gene>
    <name evidence="2" type="ORF">AFUS01_LOCUS11826</name>
    <name evidence="3" type="ORF">AFUS01_LOCUS11874</name>
</gene>
<dbReference type="Proteomes" id="UP000708208">
    <property type="component" value="Unassembled WGS sequence"/>
</dbReference>
<feature type="non-terminal residue" evidence="2">
    <location>
        <position position="32"/>
    </location>
</feature>
<dbReference type="AlphaFoldDB" id="A0A8J2JRA0"/>
<sequence length="32" mass="3690">PMLKELENYERMNLADALVPRTCTDGQAIIRQ</sequence>
<comment type="caution">
    <text evidence="2">The sequence shown here is derived from an EMBL/GenBank/DDBJ whole genome shotgun (WGS) entry which is preliminary data.</text>
</comment>
<name>A0A8J2JRA0_9HEXA</name>
<evidence type="ECO:0000313" key="3">
    <source>
        <dbReference type="EMBL" id="CAG7722756.1"/>
    </source>
</evidence>
<dbReference type="OrthoDB" id="417078at2759"/>
<reference evidence="2" key="1">
    <citation type="submission" date="2021-06" db="EMBL/GenBank/DDBJ databases">
        <authorList>
            <person name="Hodson N. C."/>
            <person name="Mongue J. A."/>
            <person name="Jaron S. K."/>
        </authorList>
    </citation>
    <scope>NUCLEOTIDE SEQUENCE</scope>
</reference>
<proteinExistence type="predicted"/>
<dbReference type="PROSITE" id="PS50042">
    <property type="entry name" value="CNMP_BINDING_3"/>
    <property type="match status" value="1"/>
</dbReference>
<evidence type="ECO:0000259" key="1">
    <source>
        <dbReference type="PROSITE" id="PS50042"/>
    </source>
</evidence>
<dbReference type="EMBL" id="CAJVCH010091788">
    <property type="protein sequence ID" value="CAG7722706.1"/>
    <property type="molecule type" value="Genomic_DNA"/>
</dbReference>
<evidence type="ECO:0000313" key="4">
    <source>
        <dbReference type="Proteomes" id="UP000708208"/>
    </source>
</evidence>
<feature type="non-terminal residue" evidence="2">
    <location>
        <position position="1"/>
    </location>
</feature>
<feature type="domain" description="Cyclic nucleotide-binding" evidence="1">
    <location>
        <begin position="2"/>
        <end position="32"/>
    </location>
</feature>
<keyword evidence="4" id="KW-1185">Reference proteome</keyword>
<accession>A0A8J2JRA0</accession>
<evidence type="ECO:0000313" key="2">
    <source>
        <dbReference type="EMBL" id="CAG7722706.1"/>
    </source>
</evidence>
<dbReference type="EMBL" id="CAJVCH010092328">
    <property type="protein sequence ID" value="CAG7722756.1"/>
    <property type="molecule type" value="Genomic_DNA"/>
</dbReference>